<evidence type="ECO:0000259" key="3">
    <source>
        <dbReference type="Pfam" id="PF00857"/>
    </source>
</evidence>
<dbReference type="SUPFAM" id="SSF52499">
    <property type="entry name" value="Isochorismatase-like hydrolases"/>
    <property type="match status" value="1"/>
</dbReference>
<dbReference type="InterPro" id="IPR050272">
    <property type="entry name" value="Isochorismatase-like_hydrls"/>
</dbReference>
<organism evidence="4 5">
    <name type="scientific">Aphanomyces euteiches</name>
    <dbReference type="NCBI Taxonomy" id="100861"/>
    <lineage>
        <taxon>Eukaryota</taxon>
        <taxon>Sar</taxon>
        <taxon>Stramenopiles</taxon>
        <taxon>Oomycota</taxon>
        <taxon>Saprolegniomycetes</taxon>
        <taxon>Saprolegniales</taxon>
        <taxon>Verrucalvaceae</taxon>
        <taxon>Aphanomyces</taxon>
    </lineage>
</organism>
<dbReference type="EMBL" id="VJMJ01000036">
    <property type="protein sequence ID" value="KAF0741562.1"/>
    <property type="molecule type" value="Genomic_DNA"/>
</dbReference>
<gene>
    <name evidence="4" type="ORF">Ae201684_003243</name>
</gene>
<dbReference type="GO" id="GO:0016787">
    <property type="term" value="F:hydrolase activity"/>
    <property type="evidence" value="ECO:0007669"/>
    <property type="project" value="UniProtKB-KW"/>
</dbReference>
<dbReference type="AlphaFoldDB" id="A0A6G0XM70"/>
<comment type="caution">
    <text evidence="4">The sequence shown here is derived from an EMBL/GenBank/DDBJ whole genome shotgun (WGS) entry which is preliminary data.</text>
</comment>
<accession>A0A6G0XM70</accession>
<protein>
    <recommendedName>
        <fullName evidence="3">Isochorismatase-like domain-containing protein</fullName>
    </recommendedName>
</protein>
<dbReference type="Gene3D" id="3.40.50.850">
    <property type="entry name" value="Isochorismatase-like"/>
    <property type="match status" value="1"/>
</dbReference>
<name>A0A6G0XM70_9STRA</name>
<evidence type="ECO:0000313" key="4">
    <source>
        <dbReference type="EMBL" id="KAF0741562.1"/>
    </source>
</evidence>
<feature type="domain" description="Isochorismatase-like" evidence="3">
    <location>
        <begin position="9"/>
        <end position="144"/>
    </location>
</feature>
<dbReference type="InterPro" id="IPR000868">
    <property type="entry name" value="Isochorismatase-like_dom"/>
</dbReference>
<keyword evidence="5" id="KW-1185">Reference proteome</keyword>
<dbReference type="VEuPathDB" id="FungiDB:AeMF1_021873"/>
<sequence>MVALPKASSALILIDVQEGFHQPPYSSLARSTPEFEANATALLAAFRQAELPVIHVHHHSLLDDSPFHPTHNPTGIEPQVFVRPAPGEPVVVKNVNSSFIGTNLESHLRDNKWDTLVVVGLTTSHCVSTTVRMAGNLGFRVFLPVMVLRCLSGQRRQAVSLG</sequence>
<evidence type="ECO:0000256" key="2">
    <source>
        <dbReference type="ARBA" id="ARBA00022801"/>
    </source>
</evidence>
<dbReference type="Proteomes" id="UP000481153">
    <property type="component" value="Unassembled WGS sequence"/>
</dbReference>
<proteinExistence type="inferred from homology"/>
<dbReference type="PANTHER" id="PTHR43540:SF1">
    <property type="entry name" value="ISOCHORISMATASE HYDROLASE"/>
    <property type="match status" value="1"/>
</dbReference>
<evidence type="ECO:0000313" key="5">
    <source>
        <dbReference type="Proteomes" id="UP000481153"/>
    </source>
</evidence>
<evidence type="ECO:0000256" key="1">
    <source>
        <dbReference type="ARBA" id="ARBA00006336"/>
    </source>
</evidence>
<reference evidence="4 5" key="1">
    <citation type="submission" date="2019-07" db="EMBL/GenBank/DDBJ databases">
        <title>Genomics analysis of Aphanomyces spp. identifies a new class of oomycete effector associated with host adaptation.</title>
        <authorList>
            <person name="Gaulin E."/>
        </authorList>
    </citation>
    <scope>NUCLEOTIDE SEQUENCE [LARGE SCALE GENOMIC DNA]</scope>
    <source>
        <strain evidence="4 5">ATCC 201684</strain>
    </source>
</reference>
<dbReference type="InterPro" id="IPR036380">
    <property type="entry name" value="Isochorismatase-like_sf"/>
</dbReference>
<keyword evidence="2" id="KW-0378">Hydrolase</keyword>
<dbReference type="PANTHER" id="PTHR43540">
    <property type="entry name" value="PEROXYUREIDOACRYLATE/UREIDOACRYLATE AMIDOHYDROLASE-RELATED"/>
    <property type="match status" value="1"/>
</dbReference>
<dbReference type="Pfam" id="PF00857">
    <property type="entry name" value="Isochorismatase"/>
    <property type="match status" value="1"/>
</dbReference>
<comment type="similarity">
    <text evidence="1">Belongs to the isochorismatase family.</text>
</comment>